<dbReference type="EMBL" id="SEKV01000036">
    <property type="protein sequence ID" value="TFY68163.1"/>
    <property type="molecule type" value="Genomic_DNA"/>
</dbReference>
<dbReference type="GO" id="GO:0006631">
    <property type="term" value="P:fatty acid metabolic process"/>
    <property type="evidence" value="ECO:0007669"/>
    <property type="project" value="TreeGrafter"/>
</dbReference>
<evidence type="ECO:0000313" key="4">
    <source>
        <dbReference type="Proteomes" id="UP000298390"/>
    </source>
</evidence>
<gene>
    <name evidence="3" type="ORF">EVJ58_g1175</name>
</gene>
<dbReference type="InterPro" id="IPR005123">
    <property type="entry name" value="Oxoglu/Fe-dep_dioxygenase_dom"/>
</dbReference>
<dbReference type="Pfam" id="PF13532">
    <property type="entry name" value="2OG-FeII_Oxy_2"/>
    <property type="match status" value="1"/>
</dbReference>
<dbReference type="PANTHER" id="PTHR21052">
    <property type="entry name" value="SPERMATOGENESIS ASSOCIATED 11-RELATED"/>
    <property type="match status" value="1"/>
</dbReference>
<dbReference type="InterPro" id="IPR037151">
    <property type="entry name" value="AlkB-like_sf"/>
</dbReference>
<proteinExistence type="predicted"/>
<dbReference type="GO" id="GO:0005759">
    <property type="term" value="C:mitochondrial matrix"/>
    <property type="evidence" value="ECO:0007669"/>
    <property type="project" value="TreeGrafter"/>
</dbReference>
<dbReference type="PANTHER" id="PTHR21052:SF0">
    <property type="entry name" value="ALPHA-KETOGLUTARATE-DEPENDENT DIOXYGENASE ALKB HOMOLOG 7, MITOCHONDRIAL"/>
    <property type="match status" value="1"/>
</dbReference>
<protein>
    <recommendedName>
        <fullName evidence="2">Fe2OG dioxygenase domain-containing protein</fullName>
    </recommendedName>
</protein>
<dbReference type="AlphaFoldDB" id="A0A4Y9Z2Q0"/>
<name>A0A4Y9Z2Q0_9APHY</name>
<organism evidence="3 4">
    <name type="scientific">Rhodofomes roseus</name>
    <dbReference type="NCBI Taxonomy" id="34475"/>
    <lineage>
        <taxon>Eukaryota</taxon>
        <taxon>Fungi</taxon>
        <taxon>Dikarya</taxon>
        <taxon>Basidiomycota</taxon>
        <taxon>Agaricomycotina</taxon>
        <taxon>Agaricomycetes</taxon>
        <taxon>Polyporales</taxon>
        <taxon>Rhodofomes</taxon>
    </lineage>
</organism>
<sequence>MTHRTPLSIVTDTALLQTFADAAADDYDTPSVYSQESTTDSDVDSLFGPSSEAPSLDDPAFVPPSITRMSSLTTLNSADWPCVATVLASRSAPSIPGLFFDPASRLPEDFAEDVMSTCIQMYFRSPDVDQVMLFERSGEPTQPGSGSGLPPVLSSLLSSLSTLLRPLLPPEKHELLFPAPPTPYARQAILNLYWPGDGITPHVDLLDRYGDGIIGVSFGSGCVMRFAKVLKGRGDEPASQRTEEIASGEGDGCGVYLPPGSAIVMTEEARYGWTHGIEKCMEDLVESEDGKGPSVVLSRDVRLSVTFRWLLPGADVVGEPDVHDPGPDAGIRS</sequence>
<feature type="domain" description="Fe2OG dioxygenase" evidence="2">
    <location>
        <begin position="182"/>
        <end position="311"/>
    </location>
</feature>
<dbReference type="Proteomes" id="UP000298390">
    <property type="component" value="Unassembled WGS sequence"/>
</dbReference>
<dbReference type="Gene3D" id="2.60.120.590">
    <property type="entry name" value="Alpha-ketoglutarate-dependent dioxygenase AlkB-like"/>
    <property type="match status" value="1"/>
</dbReference>
<evidence type="ECO:0000313" key="3">
    <source>
        <dbReference type="EMBL" id="TFY68163.1"/>
    </source>
</evidence>
<evidence type="ECO:0000259" key="2">
    <source>
        <dbReference type="PROSITE" id="PS51471"/>
    </source>
</evidence>
<dbReference type="GO" id="GO:0016706">
    <property type="term" value="F:2-oxoglutarate-dependent dioxygenase activity"/>
    <property type="evidence" value="ECO:0007669"/>
    <property type="project" value="TreeGrafter"/>
</dbReference>
<feature type="compositionally biased region" description="Polar residues" evidence="1">
    <location>
        <begin position="31"/>
        <end position="40"/>
    </location>
</feature>
<dbReference type="InterPro" id="IPR032870">
    <property type="entry name" value="ALKBH7-like"/>
</dbReference>
<dbReference type="InterPro" id="IPR027450">
    <property type="entry name" value="AlkB-like"/>
</dbReference>
<feature type="region of interest" description="Disordered" evidence="1">
    <location>
        <begin position="30"/>
        <end position="62"/>
    </location>
</feature>
<dbReference type="SUPFAM" id="SSF51197">
    <property type="entry name" value="Clavaminate synthase-like"/>
    <property type="match status" value="1"/>
</dbReference>
<dbReference type="PROSITE" id="PS51471">
    <property type="entry name" value="FE2OG_OXY"/>
    <property type="match status" value="1"/>
</dbReference>
<reference evidence="3 4" key="1">
    <citation type="submission" date="2019-01" db="EMBL/GenBank/DDBJ databases">
        <title>Genome sequencing of the rare red list fungi Fomitopsis rosea.</title>
        <authorList>
            <person name="Buettner E."/>
            <person name="Kellner H."/>
        </authorList>
    </citation>
    <scope>NUCLEOTIDE SEQUENCE [LARGE SCALE GENOMIC DNA]</scope>
    <source>
        <strain evidence="3 4">DSM 105464</strain>
    </source>
</reference>
<dbReference type="GO" id="GO:0006974">
    <property type="term" value="P:DNA damage response"/>
    <property type="evidence" value="ECO:0007669"/>
    <property type="project" value="InterPro"/>
</dbReference>
<accession>A0A4Y9Z2Q0</accession>
<comment type="caution">
    <text evidence="3">The sequence shown here is derived from an EMBL/GenBank/DDBJ whole genome shotgun (WGS) entry which is preliminary data.</text>
</comment>
<evidence type="ECO:0000256" key="1">
    <source>
        <dbReference type="SAM" id="MobiDB-lite"/>
    </source>
</evidence>